<keyword evidence="11" id="KW-0966">Cell projection</keyword>
<keyword evidence="4" id="KW-0813">Transport</keyword>
<dbReference type="STRING" id="1397694.GCA_000702585_02331"/>
<name>A0A377FV69_9BACL</name>
<keyword evidence="6" id="KW-0145">Chemotaxis</keyword>
<comment type="subcellular location">
    <subcellularLocation>
        <location evidence="1">Cell membrane</location>
        <topology evidence="1">Peripheral membrane protein</topology>
        <orientation evidence="1">Cytoplasmic side</orientation>
    </subcellularLocation>
</comment>
<keyword evidence="8" id="KW-0653">Protein transport</keyword>
<dbReference type="OrthoDB" id="2352965at2"/>
<dbReference type="GO" id="GO:0015031">
    <property type="term" value="P:protein transport"/>
    <property type="evidence" value="ECO:0007669"/>
    <property type="project" value="UniProtKB-KW"/>
</dbReference>
<dbReference type="Pfam" id="PF02050">
    <property type="entry name" value="FliJ"/>
    <property type="match status" value="1"/>
</dbReference>
<sequence>MNRLLLERIMPIAEHAKEETATEVRGLKARLEGDMEELYRLVVTYETLMKSQDEQEGVIDLLMSQYREKAREQLKRQIETQQLVVQQSRNRYHLAQERLLGKVVEEKKYVTLHEKASQHEVAVSKLTEQHFIDELAVIHHGKGK</sequence>
<evidence type="ECO:0000256" key="10">
    <source>
        <dbReference type="ARBA" id="ARBA00023225"/>
    </source>
</evidence>
<keyword evidence="10" id="KW-1006">Bacterial flagellum protein export</keyword>
<dbReference type="GO" id="GO:0044781">
    <property type="term" value="P:bacterial-type flagellum organization"/>
    <property type="evidence" value="ECO:0007669"/>
    <property type="project" value="UniProtKB-KW"/>
</dbReference>
<dbReference type="GO" id="GO:0071973">
    <property type="term" value="P:bacterial-type flagellum-dependent cell motility"/>
    <property type="evidence" value="ECO:0007669"/>
    <property type="project" value="InterPro"/>
</dbReference>
<dbReference type="EMBL" id="UGGP01000001">
    <property type="protein sequence ID" value="STO08464.1"/>
    <property type="molecule type" value="Genomic_DNA"/>
</dbReference>
<keyword evidence="11" id="KW-0282">Flagellum</keyword>
<dbReference type="InterPro" id="IPR053716">
    <property type="entry name" value="Flag_assembly_chemotaxis_eff"/>
</dbReference>
<dbReference type="RefSeq" id="WP_024370105.1">
    <property type="nucleotide sequence ID" value="NZ_UGGP01000001.1"/>
</dbReference>
<keyword evidence="7" id="KW-1005">Bacterial flagellum biogenesis</keyword>
<keyword evidence="5" id="KW-1003">Cell membrane</keyword>
<dbReference type="AlphaFoldDB" id="A0A377FV69"/>
<dbReference type="GO" id="GO:0006935">
    <property type="term" value="P:chemotaxis"/>
    <property type="evidence" value="ECO:0007669"/>
    <property type="project" value="UniProtKB-KW"/>
</dbReference>
<reference evidence="11 12" key="1">
    <citation type="submission" date="2018-06" db="EMBL/GenBank/DDBJ databases">
        <authorList>
            <consortium name="Pathogen Informatics"/>
            <person name="Doyle S."/>
        </authorList>
    </citation>
    <scope>NUCLEOTIDE SEQUENCE [LARGE SCALE GENOMIC DNA]</scope>
    <source>
        <strain evidence="11 12">NCTC13163</strain>
    </source>
</reference>
<protein>
    <recommendedName>
        <fullName evidence="3">Flagellar FliJ protein</fullName>
    </recommendedName>
</protein>
<evidence type="ECO:0000256" key="4">
    <source>
        <dbReference type="ARBA" id="ARBA00022448"/>
    </source>
</evidence>
<evidence type="ECO:0000313" key="11">
    <source>
        <dbReference type="EMBL" id="STO08464.1"/>
    </source>
</evidence>
<evidence type="ECO:0000313" key="12">
    <source>
        <dbReference type="Proteomes" id="UP000254060"/>
    </source>
</evidence>
<dbReference type="InterPro" id="IPR012823">
    <property type="entry name" value="Flagell_FliJ"/>
</dbReference>
<evidence type="ECO:0000256" key="8">
    <source>
        <dbReference type="ARBA" id="ARBA00022927"/>
    </source>
</evidence>
<organism evidence="11 12">
    <name type="scientific">Exiguobacterium aurantiacum</name>
    <dbReference type="NCBI Taxonomy" id="33987"/>
    <lineage>
        <taxon>Bacteria</taxon>
        <taxon>Bacillati</taxon>
        <taxon>Bacillota</taxon>
        <taxon>Bacilli</taxon>
        <taxon>Bacillales</taxon>
        <taxon>Bacillales Family XII. Incertae Sedis</taxon>
        <taxon>Exiguobacterium</taxon>
    </lineage>
</organism>
<comment type="similarity">
    <text evidence="2">Belongs to the FliJ family.</text>
</comment>
<dbReference type="GO" id="GO:0005886">
    <property type="term" value="C:plasma membrane"/>
    <property type="evidence" value="ECO:0007669"/>
    <property type="project" value="UniProtKB-SubCell"/>
</dbReference>
<proteinExistence type="inferred from homology"/>
<dbReference type="Gene3D" id="1.10.287.1700">
    <property type="match status" value="1"/>
</dbReference>
<evidence type="ECO:0000256" key="5">
    <source>
        <dbReference type="ARBA" id="ARBA00022475"/>
    </source>
</evidence>
<evidence type="ECO:0000256" key="6">
    <source>
        <dbReference type="ARBA" id="ARBA00022500"/>
    </source>
</evidence>
<evidence type="ECO:0000256" key="7">
    <source>
        <dbReference type="ARBA" id="ARBA00022795"/>
    </source>
</evidence>
<accession>A0A377FV69</accession>
<gene>
    <name evidence="11" type="ORF">NCTC13163_01835</name>
</gene>
<keyword evidence="9" id="KW-0472">Membrane</keyword>
<keyword evidence="11" id="KW-0969">Cilium</keyword>
<dbReference type="GO" id="GO:0009288">
    <property type="term" value="C:bacterial-type flagellum"/>
    <property type="evidence" value="ECO:0007669"/>
    <property type="project" value="InterPro"/>
</dbReference>
<dbReference type="Proteomes" id="UP000254060">
    <property type="component" value="Unassembled WGS sequence"/>
</dbReference>
<evidence type="ECO:0000256" key="1">
    <source>
        <dbReference type="ARBA" id="ARBA00004413"/>
    </source>
</evidence>
<evidence type="ECO:0000256" key="2">
    <source>
        <dbReference type="ARBA" id="ARBA00010004"/>
    </source>
</evidence>
<evidence type="ECO:0000256" key="9">
    <source>
        <dbReference type="ARBA" id="ARBA00023136"/>
    </source>
</evidence>
<evidence type="ECO:0000256" key="3">
    <source>
        <dbReference type="ARBA" id="ARBA00020392"/>
    </source>
</evidence>